<dbReference type="PANTHER" id="PTHR33164">
    <property type="entry name" value="TRANSCRIPTIONAL REGULATOR, MARR FAMILY"/>
    <property type="match status" value="1"/>
</dbReference>
<sequence length="154" mass="17407">MTVTADACPGSCTEVAERAWVQLIRAHRSALCSVEKALRAAELPPLEWYDVLLELEREGPLRSRDLQERLLLAQYNLSRLVDRMEAEGLIERTRCSDDARCQWIRTTTAGDALRQRMWPVYADAIRTAVESRLTKPQAAQLGELLARLSNCPKA</sequence>
<organism evidence="2 3">
    <name type="scientific">Sphingomonas alba</name>
    <dbReference type="NCBI Taxonomy" id="2908208"/>
    <lineage>
        <taxon>Bacteria</taxon>
        <taxon>Pseudomonadati</taxon>
        <taxon>Pseudomonadota</taxon>
        <taxon>Alphaproteobacteria</taxon>
        <taxon>Sphingomonadales</taxon>
        <taxon>Sphingomonadaceae</taxon>
        <taxon>Sphingomonas</taxon>
    </lineage>
</organism>
<dbReference type="InterPro" id="IPR039422">
    <property type="entry name" value="MarR/SlyA-like"/>
</dbReference>
<evidence type="ECO:0000259" key="1">
    <source>
        <dbReference type="PROSITE" id="PS50995"/>
    </source>
</evidence>
<dbReference type="Gene3D" id="1.10.10.10">
    <property type="entry name" value="Winged helix-like DNA-binding domain superfamily/Winged helix DNA-binding domain"/>
    <property type="match status" value="1"/>
</dbReference>
<feature type="domain" description="HTH marR-type" evidence="1">
    <location>
        <begin position="16"/>
        <end position="150"/>
    </location>
</feature>
<dbReference type="InterPro" id="IPR036390">
    <property type="entry name" value="WH_DNA-bd_sf"/>
</dbReference>
<proteinExistence type="predicted"/>
<evidence type="ECO:0000313" key="3">
    <source>
        <dbReference type="Proteomes" id="UP001165363"/>
    </source>
</evidence>
<dbReference type="InterPro" id="IPR036388">
    <property type="entry name" value="WH-like_DNA-bd_sf"/>
</dbReference>
<protein>
    <submittedName>
        <fullName evidence="2">MarR family winged helix-turn-helix transcriptional regulator</fullName>
    </submittedName>
</protein>
<dbReference type="PROSITE" id="PS50995">
    <property type="entry name" value="HTH_MARR_2"/>
    <property type="match status" value="1"/>
</dbReference>
<gene>
    <name evidence="2" type="ORF">LZ536_04055</name>
</gene>
<accession>A0ABT0RKB2</accession>
<keyword evidence="3" id="KW-1185">Reference proteome</keyword>
<dbReference type="EMBL" id="JAMGBD010000001">
    <property type="protein sequence ID" value="MCL6683079.1"/>
    <property type="molecule type" value="Genomic_DNA"/>
</dbReference>
<evidence type="ECO:0000313" key="2">
    <source>
        <dbReference type="EMBL" id="MCL6683079.1"/>
    </source>
</evidence>
<dbReference type="Proteomes" id="UP001165363">
    <property type="component" value="Unassembled WGS sequence"/>
</dbReference>
<dbReference type="SMART" id="SM00347">
    <property type="entry name" value="HTH_MARR"/>
    <property type="match status" value="1"/>
</dbReference>
<name>A0ABT0RKB2_9SPHN</name>
<dbReference type="PRINTS" id="PR00598">
    <property type="entry name" value="HTHMARR"/>
</dbReference>
<dbReference type="InterPro" id="IPR000835">
    <property type="entry name" value="HTH_MarR-typ"/>
</dbReference>
<dbReference type="RefSeq" id="WP_249847023.1">
    <property type="nucleotide sequence ID" value="NZ_JAMGBD010000001.1"/>
</dbReference>
<dbReference type="PANTHER" id="PTHR33164:SF104">
    <property type="entry name" value="TRANSCRIPTIONAL REGULATORY PROTEIN"/>
    <property type="match status" value="1"/>
</dbReference>
<dbReference type="SUPFAM" id="SSF46785">
    <property type="entry name" value="Winged helix' DNA-binding domain"/>
    <property type="match status" value="1"/>
</dbReference>
<comment type="caution">
    <text evidence="2">The sequence shown here is derived from an EMBL/GenBank/DDBJ whole genome shotgun (WGS) entry which is preliminary data.</text>
</comment>
<dbReference type="Pfam" id="PF12802">
    <property type="entry name" value="MarR_2"/>
    <property type="match status" value="1"/>
</dbReference>
<reference evidence="2" key="1">
    <citation type="submission" date="2022-05" db="EMBL/GenBank/DDBJ databases">
        <authorList>
            <person name="Jo J.-H."/>
            <person name="Im W.-T."/>
        </authorList>
    </citation>
    <scope>NUCLEOTIDE SEQUENCE</scope>
    <source>
        <strain evidence="2">SE158</strain>
    </source>
</reference>